<feature type="chain" id="PRO_5002643600" description="Glycosyltransferase 61 catalytic domain-containing protein" evidence="4">
    <location>
        <begin position="18"/>
        <end position="392"/>
    </location>
</feature>
<feature type="signal peptide" evidence="4">
    <location>
        <begin position="1"/>
        <end position="17"/>
    </location>
</feature>
<evidence type="ECO:0000259" key="5">
    <source>
        <dbReference type="Pfam" id="PF04577"/>
    </source>
</evidence>
<dbReference type="AlphaFoldDB" id="A2GG84"/>
<dbReference type="InterPro" id="IPR007657">
    <property type="entry name" value="Glycosyltransferase_61"/>
</dbReference>
<proteinExistence type="predicted"/>
<keyword evidence="3" id="KW-0325">Glycoprotein</keyword>
<evidence type="ECO:0000256" key="4">
    <source>
        <dbReference type="SAM" id="SignalP"/>
    </source>
</evidence>
<dbReference type="PANTHER" id="PTHR48437">
    <property type="entry name" value="INITIATOR BINDING DOMAIN-CONTAINING PROTEIN"/>
    <property type="match status" value="1"/>
</dbReference>
<gene>
    <name evidence="6" type="ORF">TVAG_285350</name>
</gene>
<keyword evidence="4" id="KW-0732">Signal</keyword>
<protein>
    <recommendedName>
        <fullName evidence="5">Glycosyltransferase 61 catalytic domain-containing protein</fullName>
    </recommendedName>
</protein>
<keyword evidence="1" id="KW-0328">Glycosyltransferase</keyword>
<dbReference type="InterPro" id="IPR049625">
    <property type="entry name" value="Glyco_transf_61_cat"/>
</dbReference>
<evidence type="ECO:0000256" key="1">
    <source>
        <dbReference type="ARBA" id="ARBA00022676"/>
    </source>
</evidence>
<feature type="domain" description="Glycosyltransferase 61 catalytic" evidence="5">
    <location>
        <begin position="149"/>
        <end position="321"/>
    </location>
</feature>
<organism evidence="6 7">
    <name type="scientific">Trichomonas vaginalis (strain ATCC PRA-98 / G3)</name>
    <dbReference type="NCBI Taxonomy" id="412133"/>
    <lineage>
        <taxon>Eukaryota</taxon>
        <taxon>Metamonada</taxon>
        <taxon>Parabasalia</taxon>
        <taxon>Trichomonadida</taxon>
        <taxon>Trichomonadidae</taxon>
        <taxon>Trichomonas</taxon>
    </lineage>
</organism>
<evidence type="ECO:0000313" key="7">
    <source>
        <dbReference type="Proteomes" id="UP000001542"/>
    </source>
</evidence>
<dbReference type="EMBL" id="DS115697">
    <property type="protein sequence ID" value="EAX83834.1"/>
    <property type="molecule type" value="Genomic_DNA"/>
</dbReference>
<reference evidence="6" key="2">
    <citation type="journal article" date="2007" name="Science">
        <title>Draft genome sequence of the sexually transmitted pathogen Trichomonas vaginalis.</title>
        <authorList>
            <person name="Carlton J.M."/>
            <person name="Hirt R.P."/>
            <person name="Silva J.C."/>
            <person name="Delcher A.L."/>
            <person name="Schatz M."/>
            <person name="Zhao Q."/>
            <person name="Wortman J.R."/>
            <person name="Bidwell S.L."/>
            <person name="Alsmark U.C.M."/>
            <person name="Besteiro S."/>
            <person name="Sicheritz-Ponten T."/>
            <person name="Noel C.J."/>
            <person name="Dacks J.B."/>
            <person name="Foster P.G."/>
            <person name="Simillion C."/>
            <person name="Van de Peer Y."/>
            <person name="Miranda-Saavedra D."/>
            <person name="Barton G.J."/>
            <person name="Westrop G.D."/>
            <person name="Mueller S."/>
            <person name="Dessi D."/>
            <person name="Fiori P.L."/>
            <person name="Ren Q."/>
            <person name="Paulsen I."/>
            <person name="Zhang H."/>
            <person name="Bastida-Corcuera F.D."/>
            <person name="Simoes-Barbosa A."/>
            <person name="Brown M.T."/>
            <person name="Hayes R.D."/>
            <person name="Mukherjee M."/>
            <person name="Okumura C.Y."/>
            <person name="Schneider R."/>
            <person name="Smith A.J."/>
            <person name="Vanacova S."/>
            <person name="Villalvazo M."/>
            <person name="Haas B.J."/>
            <person name="Pertea M."/>
            <person name="Feldblyum T.V."/>
            <person name="Utterback T.R."/>
            <person name="Shu C.L."/>
            <person name="Osoegawa K."/>
            <person name="de Jong P.J."/>
            <person name="Hrdy I."/>
            <person name="Horvathova L."/>
            <person name="Zubacova Z."/>
            <person name="Dolezal P."/>
            <person name="Malik S.B."/>
            <person name="Logsdon J.M. Jr."/>
            <person name="Henze K."/>
            <person name="Gupta A."/>
            <person name="Wang C.C."/>
            <person name="Dunne R.L."/>
            <person name="Upcroft J.A."/>
            <person name="Upcroft P."/>
            <person name="White O."/>
            <person name="Salzberg S.L."/>
            <person name="Tang P."/>
            <person name="Chiu C.-H."/>
            <person name="Lee Y.-S."/>
            <person name="Embley T.M."/>
            <person name="Coombs G.H."/>
            <person name="Mottram J.C."/>
            <person name="Tachezy J."/>
            <person name="Fraser-Liggett C.M."/>
            <person name="Johnson P.J."/>
        </authorList>
    </citation>
    <scope>NUCLEOTIDE SEQUENCE [LARGE SCALE GENOMIC DNA]</scope>
    <source>
        <strain evidence="6">G3</strain>
    </source>
</reference>
<dbReference type="KEGG" id="tva:4741467"/>
<dbReference type="Proteomes" id="UP000001542">
    <property type="component" value="Unassembled WGS sequence"/>
</dbReference>
<dbReference type="VEuPathDB" id="TrichDB:TVAGG3_0008870"/>
<accession>A2GG84</accession>
<keyword evidence="2" id="KW-0808">Transferase</keyword>
<evidence type="ECO:0000256" key="2">
    <source>
        <dbReference type="ARBA" id="ARBA00022679"/>
    </source>
</evidence>
<sequence length="392" mass="45153">MAFLAFNKLMIIYPSAAFVFQPILGKIDIKKESNLLPKNKFISLFKIDQTFPDKRKDLVLFYGNKMRHFVPKIIPIKNSIYDQSNHFHGNFVHATKMYASSGYAITDGKTVYKAPDCNNDDYMVYNYPGDVVGQYENVLLVGHVGASCFAHFINEVMNPTLFFPEEIFKKSYLVVEGPPKMWKDITAVFGFEGRTIHLEHHQWIYCENLYTVVEPRPHGGYYGPALYHLHMLFRKSFNLSQIAPNKVGFLNRKGPYRVISNYQNLIETAKEKYSNEIFFFIPDALSAFNAAKTFASCKILMTATGSSCINVIYMADKTCLIKIIGPVVDMCNIIVPSSLDIFQINLYYSEMSMYQESITYLDISESMKALELAFYVIKHKKWPEINEYTYLI</sequence>
<evidence type="ECO:0000313" key="6">
    <source>
        <dbReference type="EMBL" id="EAX83834.1"/>
    </source>
</evidence>
<name>A2GG84_TRIV3</name>
<dbReference type="Pfam" id="PF04577">
    <property type="entry name" value="Glyco_transf_61"/>
    <property type="match status" value="1"/>
</dbReference>
<dbReference type="RefSeq" id="XP_001296764.1">
    <property type="nucleotide sequence ID" value="XM_001296763.1"/>
</dbReference>
<dbReference type="PANTHER" id="PTHR48437:SF1">
    <property type="entry name" value="INITIATOR BINDING DOMAIN-CONTAINING PROTEIN"/>
    <property type="match status" value="1"/>
</dbReference>
<dbReference type="GO" id="GO:0016757">
    <property type="term" value="F:glycosyltransferase activity"/>
    <property type="evidence" value="ECO:0000318"/>
    <property type="project" value="GO_Central"/>
</dbReference>
<dbReference type="VEuPathDB" id="TrichDB:TVAG_285350"/>
<evidence type="ECO:0000256" key="3">
    <source>
        <dbReference type="ARBA" id="ARBA00023180"/>
    </source>
</evidence>
<reference evidence="6" key="1">
    <citation type="submission" date="2006-10" db="EMBL/GenBank/DDBJ databases">
        <authorList>
            <person name="Amadeo P."/>
            <person name="Zhao Q."/>
            <person name="Wortman J."/>
            <person name="Fraser-Liggett C."/>
            <person name="Carlton J."/>
        </authorList>
    </citation>
    <scope>NUCLEOTIDE SEQUENCE</scope>
    <source>
        <strain evidence="6">G3</strain>
    </source>
</reference>
<dbReference type="InParanoid" id="A2GG84"/>
<keyword evidence="7" id="KW-1185">Reference proteome</keyword>